<evidence type="ECO:0000313" key="7">
    <source>
        <dbReference type="Proteomes" id="UP000616608"/>
    </source>
</evidence>
<comment type="similarity">
    <text evidence="1">Belongs to the LysR transcriptional regulatory family.</text>
</comment>
<keyword evidence="3" id="KW-0238">DNA-binding</keyword>
<dbReference type="PROSITE" id="PS50931">
    <property type="entry name" value="HTH_LYSR"/>
    <property type="match status" value="1"/>
</dbReference>
<dbReference type="RefSeq" id="WP_188613232.1">
    <property type="nucleotide sequence ID" value="NZ_BMJT01000001.1"/>
</dbReference>
<dbReference type="Gene3D" id="3.40.190.290">
    <property type="match status" value="1"/>
</dbReference>
<evidence type="ECO:0000259" key="5">
    <source>
        <dbReference type="PROSITE" id="PS50931"/>
    </source>
</evidence>
<dbReference type="Proteomes" id="UP000616608">
    <property type="component" value="Unassembled WGS sequence"/>
</dbReference>
<dbReference type="EMBL" id="BMJT01000001">
    <property type="protein sequence ID" value="GGG11996.1"/>
    <property type="molecule type" value="Genomic_DNA"/>
</dbReference>
<gene>
    <name evidence="6" type="ORF">GCM10007425_02910</name>
</gene>
<proteinExistence type="inferred from homology"/>
<dbReference type="FunFam" id="1.10.10.10:FF:000001">
    <property type="entry name" value="LysR family transcriptional regulator"/>
    <property type="match status" value="1"/>
</dbReference>
<dbReference type="InterPro" id="IPR005119">
    <property type="entry name" value="LysR_subst-bd"/>
</dbReference>
<evidence type="ECO:0000313" key="6">
    <source>
        <dbReference type="EMBL" id="GGG11996.1"/>
    </source>
</evidence>
<reference evidence="6" key="2">
    <citation type="submission" date="2020-09" db="EMBL/GenBank/DDBJ databases">
        <authorList>
            <person name="Sun Q."/>
            <person name="Zhou Y."/>
        </authorList>
    </citation>
    <scope>NUCLEOTIDE SEQUENCE</scope>
    <source>
        <strain evidence="6">CGMCC 1.15760</strain>
    </source>
</reference>
<keyword evidence="7" id="KW-1185">Reference proteome</keyword>
<organism evidence="6 7">
    <name type="scientific">Lysinibacillus alkalisoli</name>
    <dbReference type="NCBI Taxonomy" id="1911548"/>
    <lineage>
        <taxon>Bacteria</taxon>
        <taxon>Bacillati</taxon>
        <taxon>Bacillota</taxon>
        <taxon>Bacilli</taxon>
        <taxon>Bacillales</taxon>
        <taxon>Bacillaceae</taxon>
        <taxon>Lysinibacillus</taxon>
    </lineage>
</organism>
<name>A0A917D712_9BACI</name>
<dbReference type="Gene3D" id="1.10.10.10">
    <property type="entry name" value="Winged helix-like DNA-binding domain superfamily/Winged helix DNA-binding domain"/>
    <property type="match status" value="1"/>
</dbReference>
<dbReference type="AlphaFoldDB" id="A0A917D712"/>
<dbReference type="PANTHER" id="PTHR30419">
    <property type="entry name" value="HTH-TYPE TRANSCRIPTIONAL REGULATOR YBHD"/>
    <property type="match status" value="1"/>
</dbReference>
<dbReference type="Pfam" id="PF03466">
    <property type="entry name" value="LysR_substrate"/>
    <property type="match status" value="1"/>
</dbReference>
<evidence type="ECO:0000256" key="4">
    <source>
        <dbReference type="ARBA" id="ARBA00023163"/>
    </source>
</evidence>
<evidence type="ECO:0000256" key="1">
    <source>
        <dbReference type="ARBA" id="ARBA00009437"/>
    </source>
</evidence>
<keyword evidence="2" id="KW-0805">Transcription regulation</keyword>
<dbReference type="CDD" id="cd08438">
    <property type="entry name" value="PBP2_CidR"/>
    <property type="match status" value="1"/>
</dbReference>
<dbReference type="InterPro" id="IPR050950">
    <property type="entry name" value="HTH-type_LysR_regulators"/>
</dbReference>
<feature type="domain" description="HTH lysR-type" evidence="5">
    <location>
        <begin position="1"/>
        <end position="58"/>
    </location>
</feature>
<dbReference type="Pfam" id="PF00126">
    <property type="entry name" value="HTH_1"/>
    <property type="match status" value="1"/>
</dbReference>
<dbReference type="SUPFAM" id="SSF53850">
    <property type="entry name" value="Periplasmic binding protein-like II"/>
    <property type="match status" value="1"/>
</dbReference>
<protein>
    <submittedName>
        <fullName evidence="6">LysR family transcriptional regulator</fullName>
    </submittedName>
</protein>
<dbReference type="InterPro" id="IPR036390">
    <property type="entry name" value="WH_DNA-bd_sf"/>
</dbReference>
<evidence type="ECO:0000256" key="2">
    <source>
        <dbReference type="ARBA" id="ARBA00023015"/>
    </source>
</evidence>
<dbReference type="InterPro" id="IPR036388">
    <property type="entry name" value="WH-like_DNA-bd_sf"/>
</dbReference>
<comment type="caution">
    <text evidence="6">The sequence shown here is derived from an EMBL/GenBank/DDBJ whole genome shotgun (WGS) entry which is preliminary data.</text>
</comment>
<dbReference type="PANTHER" id="PTHR30419:SF8">
    <property type="entry name" value="NITROGEN ASSIMILATION TRANSCRIPTIONAL ACTIVATOR-RELATED"/>
    <property type="match status" value="1"/>
</dbReference>
<dbReference type="SUPFAM" id="SSF46785">
    <property type="entry name" value="Winged helix' DNA-binding domain"/>
    <property type="match status" value="1"/>
</dbReference>
<dbReference type="GO" id="GO:0005829">
    <property type="term" value="C:cytosol"/>
    <property type="evidence" value="ECO:0007669"/>
    <property type="project" value="TreeGrafter"/>
</dbReference>
<dbReference type="InterPro" id="IPR000847">
    <property type="entry name" value="LysR_HTH_N"/>
</dbReference>
<keyword evidence="4" id="KW-0804">Transcription</keyword>
<dbReference type="PRINTS" id="PR00039">
    <property type="entry name" value="HTHLYSR"/>
</dbReference>
<reference evidence="6" key="1">
    <citation type="journal article" date="2014" name="Int. J. Syst. Evol. Microbiol.">
        <title>Complete genome sequence of Corynebacterium casei LMG S-19264T (=DSM 44701T), isolated from a smear-ripened cheese.</title>
        <authorList>
            <consortium name="US DOE Joint Genome Institute (JGI-PGF)"/>
            <person name="Walter F."/>
            <person name="Albersmeier A."/>
            <person name="Kalinowski J."/>
            <person name="Ruckert C."/>
        </authorList>
    </citation>
    <scope>NUCLEOTIDE SEQUENCE</scope>
    <source>
        <strain evidence="6">CGMCC 1.15760</strain>
    </source>
</reference>
<accession>A0A917D712</accession>
<sequence length="303" mass="34921">MDLKDIELFLAVVQEGSFTRAAHQHFIAQPTLSKAIKRLEQALDVQLLHRTTRQIQVTDSGKVVYEYGRKLLDTMTDLEQSIQDLREVKSGVIRLGIPPLIGTLFFPEIAQKFHQKYPHITLELVEHGAKTINELVRSGNVDAGFAVLPLEASHFSIMPFIKDYFVAYVHVEHPFATQSQIAINDLKNEPFILFSEDFALHDFVIRACENEGFTPRVMYKSSQWDLIVELIGLQLGVTILPRAIYEKQANTNVKIIPLDEPLMWQLGIVSLNERYQTFALQEWLKLMQEEWFSWHEFMPIGNK</sequence>
<dbReference type="GO" id="GO:0003677">
    <property type="term" value="F:DNA binding"/>
    <property type="evidence" value="ECO:0007669"/>
    <property type="project" value="UniProtKB-KW"/>
</dbReference>
<evidence type="ECO:0000256" key="3">
    <source>
        <dbReference type="ARBA" id="ARBA00023125"/>
    </source>
</evidence>
<dbReference type="GO" id="GO:0003700">
    <property type="term" value="F:DNA-binding transcription factor activity"/>
    <property type="evidence" value="ECO:0007669"/>
    <property type="project" value="InterPro"/>
</dbReference>